<dbReference type="InterPro" id="IPR009057">
    <property type="entry name" value="Homeodomain-like_sf"/>
</dbReference>
<dbReference type="Pfam" id="PF03221">
    <property type="entry name" value="HTH_Tnp_Tc5"/>
    <property type="match status" value="1"/>
</dbReference>
<dbReference type="InterPro" id="IPR006600">
    <property type="entry name" value="HTH_CenpB_DNA-bd_dom"/>
</dbReference>
<dbReference type="SMART" id="SM00674">
    <property type="entry name" value="CENPB"/>
    <property type="match status" value="1"/>
</dbReference>
<dbReference type="Proteomes" id="UP000789759">
    <property type="component" value="Unassembled WGS sequence"/>
</dbReference>
<reference evidence="3" key="1">
    <citation type="submission" date="2021-06" db="EMBL/GenBank/DDBJ databases">
        <authorList>
            <person name="Kallberg Y."/>
            <person name="Tangrot J."/>
            <person name="Rosling A."/>
        </authorList>
    </citation>
    <scope>NUCLEOTIDE SEQUENCE</scope>
    <source>
        <strain evidence="3">FL966</strain>
    </source>
</reference>
<dbReference type="PROSITE" id="PS51253">
    <property type="entry name" value="HTH_CENPB"/>
    <property type="match status" value="1"/>
</dbReference>
<accession>A0A9N9A353</accession>
<dbReference type="SUPFAM" id="SSF46689">
    <property type="entry name" value="Homeodomain-like"/>
    <property type="match status" value="1"/>
</dbReference>
<dbReference type="GO" id="GO:0005634">
    <property type="term" value="C:nucleus"/>
    <property type="evidence" value="ECO:0007669"/>
    <property type="project" value="TreeGrafter"/>
</dbReference>
<protein>
    <submittedName>
        <fullName evidence="3">6410_t:CDS:1</fullName>
    </submittedName>
</protein>
<dbReference type="EMBL" id="CAJVQA010001470">
    <property type="protein sequence ID" value="CAG8515508.1"/>
    <property type="molecule type" value="Genomic_DNA"/>
</dbReference>
<keyword evidence="1" id="KW-0238">DNA-binding</keyword>
<evidence type="ECO:0000256" key="1">
    <source>
        <dbReference type="ARBA" id="ARBA00023125"/>
    </source>
</evidence>
<dbReference type="OrthoDB" id="2402233at2759"/>
<sequence>MNPIVKNIDLANKYSVEKSTISDILKEKECWLAITTKKEGEIRKFHMPKWLKLEKALGLWVDNALNSGQDINRHILKKKAKFFIEHLLIDNFHQSNSWLTGFKKYYGLHSLKKKNKAYNDVLNEVVKEIVSYNIYDAIINSAEAYILLQVNPKEYIELNQNSNMDDESNLLELIDYLLTNDSFNLLTAYEYIFAENDKVENRLI</sequence>
<dbReference type="InterPro" id="IPR050863">
    <property type="entry name" value="CenT-Element_Derived"/>
</dbReference>
<evidence type="ECO:0000313" key="3">
    <source>
        <dbReference type="EMBL" id="CAG8515508.1"/>
    </source>
</evidence>
<proteinExistence type="predicted"/>
<name>A0A9N9A353_9GLOM</name>
<dbReference type="PANTHER" id="PTHR19303:SF73">
    <property type="entry name" value="PROTEIN PDC2"/>
    <property type="match status" value="1"/>
</dbReference>
<keyword evidence="4" id="KW-1185">Reference proteome</keyword>
<dbReference type="AlphaFoldDB" id="A0A9N9A353"/>
<dbReference type="PANTHER" id="PTHR19303">
    <property type="entry name" value="TRANSPOSON"/>
    <property type="match status" value="1"/>
</dbReference>
<organism evidence="3 4">
    <name type="scientific">Cetraspora pellucida</name>
    <dbReference type="NCBI Taxonomy" id="1433469"/>
    <lineage>
        <taxon>Eukaryota</taxon>
        <taxon>Fungi</taxon>
        <taxon>Fungi incertae sedis</taxon>
        <taxon>Mucoromycota</taxon>
        <taxon>Glomeromycotina</taxon>
        <taxon>Glomeromycetes</taxon>
        <taxon>Diversisporales</taxon>
        <taxon>Gigasporaceae</taxon>
        <taxon>Cetraspora</taxon>
    </lineage>
</organism>
<gene>
    <name evidence="3" type="ORF">CPELLU_LOCUS3127</name>
</gene>
<evidence type="ECO:0000313" key="4">
    <source>
        <dbReference type="Proteomes" id="UP000789759"/>
    </source>
</evidence>
<evidence type="ECO:0000259" key="2">
    <source>
        <dbReference type="PROSITE" id="PS51253"/>
    </source>
</evidence>
<dbReference type="Gene3D" id="1.10.10.60">
    <property type="entry name" value="Homeodomain-like"/>
    <property type="match status" value="2"/>
</dbReference>
<feature type="domain" description="HTH CENPB-type" evidence="2">
    <location>
        <begin position="41"/>
        <end position="112"/>
    </location>
</feature>
<comment type="caution">
    <text evidence="3">The sequence shown here is derived from an EMBL/GenBank/DDBJ whole genome shotgun (WGS) entry which is preliminary data.</text>
</comment>
<dbReference type="GO" id="GO:0003677">
    <property type="term" value="F:DNA binding"/>
    <property type="evidence" value="ECO:0007669"/>
    <property type="project" value="UniProtKB-KW"/>
</dbReference>